<evidence type="ECO:0000313" key="3">
    <source>
        <dbReference type="Proteomes" id="UP000800093"/>
    </source>
</evidence>
<dbReference type="OrthoDB" id="3505753at2759"/>
<dbReference type="Gene3D" id="3.40.50.360">
    <property type="match status" value="1"/>
</dbReference>
<reference evidence="3" key="1">
    <citation type="journal article" date="2020" name="Stud. Mycol.">
        <title>101 Dothideomycetes genomes: A test case for predicting lifestyles and emergence of pathogens.</title>
        <authorList>
            <person name="Haridas S."/>
            <person name="Albert R."/>
            <person name="Binder M."/>
            <person name="Bloem J."/>
            <person name="LaButti K."/>
            <person name="Salamov A."/>
            <person name="Andreopoulos B."/>
            <person name="Baker S."/>
            <person name="Barry K."/>
            <person name="Bills G."/>
            <person name="Bluhm B."/>
            <person name="Cannon C."/>
            <person name="Castanera R."/>
            <person name="Culley D."/>
            <person name="Daum C."/>
            <person name="Ezra D."/>
            <person name="Gonzalez J."/>
            <person name="Henrissat B."/>
            <person name="Kuo A."/>
            <person name="Liang C."/>
            <person name="Lipzen A."/>
            <person name="Lutzoni F."/>
            <person name="Magnuson J."/>
            <person name="Mondo S."/>
            <person name="Nolan M."/>
            <person name="Ohm R."/>
            <person name="Pangilinan J."/>
            <person name="Park H.-J."/>
            <person name="Ramirez L."/>
            <person name="Alfaro M."/>
            <person name="Sun H."/>
            <person name="Tritt A."/>
            <person name="Yoshinaga Y."/>
            <person name="Zwiers L.-H."/>
            <person name="Turgeon B."/>
            <person name="Goodwin S."/>
            <person name="Spatafora J."/>
            <person name="Crous P."/>
            <person name="Grigoriev I."/>
        </authorList>
    </citation>
    <scope>NUCLEOTIDE SEQUENCE [LARGE SCALE GENOMIC DNA]</scope>
    <source>
        <strain evidence="3">CBS 304.66</strain>
    </source>
</reference>
<sequence>MPILVLYSSEKGSTAEIATRISNWIAEKLPPTEVRNIKDFDASTLENYTAVIIGSCVHGMRWLPEAIDFCNANKKALMSKPLIAFSVGAPNAMPKLFRKRWGRWEQNKIGKEIQKMFEGRLRMHTLLEGKLDKEGEPMFLRICCAPFGGINYGDLREWDKVEAFADAVVTNLKEDTVTPGGNDHEDLLYTEFHWP</sequence>
<dbReference type="AlphaFoldDB" id="A0A9P4JXD2"/>
<dbReference type="InterPro" id="IPR026816">
    <property type="entry name" value="Flavodoxin_dom"/>
</dbReference>
<dbReference type="Proteomes" id="UP000800093">
    <property type="component" value="Unassembled WGS sequence"/>
</dbReference>
<name>A0A9P4JXD2_9PLEO</name>
<comment type="caution">
    <text evidence="2">The sequence shown here is derived from an EMBL/GenBank/DDBJ whole genome shotgun (WGS) entry which is preliminary data.</text>
</comment>
<protein>
    <recommendedName>
        <fullName evidence="1">Flavodoxin-like domain-containing protein</fullName>
    </recommendedName>
</protein>
<feature type="domain" description="Flavodoxin-like" evidence="1">
    <location>
        <begin position="3"/>
        <end position="163"/>
    </location>
</feature>
<dbReference type="GO" id="GO:0070819">
    <property type="term" value="F:menaquinone-dependent protoporphyrinogen oxidase activity"/>
    <property type="evidence" value="ECO:0007669"/>
    <property type="project" value="TreeGrafter"/>
</dbReference>
<dbReference type="PROSITE" id="PS50902">
    <property type="entry name" value="FLAVODOXIN_LIKE"/>
    <property type="match status" value="1"/>
</dbReference>
<proteinExistence type="predicted"/>
<dbReference type="PROSITE" id="PS00201">
    <property type="entry name" value="FLAVODOXIN"/>
    <property type="match status" value="1"/>
</dbReference>
<dbReference type="InterPro" id="IPR001226">
    <property type="entry name" value="Flavodoxin_CS"/>
</dbReference>
<dbReference type="Pfam" id="PF12724">
    <property type="entry name" value="Flavodoxin_5"/>
    <property type="match status" value="1"/>
</dbReference>
<dbReference type="SUPFAM" id="SSF52218">
    <property type="entry name" value="Flavoproteins"/>
    <property type="match status" value="1"/>
</dbReference>
<dbReference type="GO" id="GO:0010181">
    <property type="term" value="F:FMN binding"/>
    <property type="evidence" value="ECO:0007669"/>
    <property type="project" value="InterPro"/>
</dbReference>
<dbReference type="InterPro" id="IPR008254">
    <property type="entry name" value="Flavodoxin/NO_synth"/>
</dbReference>
<dbReference type="GO" id="GO:0009055">
    <property type="term" value="F:electron transfer activity"/>
    <property type="evidence" value="ECO:0007669"/>
    <property type="project" value="InterPro"/>
</dbReference>
<accession>A0A9P4JXD2</accession>
<dbReference type="PANTHER" id="PTHR38030">
    <property type="entry name" value="PROTOPORPHYRINOGEN IX DEHYDROGENASE [MENAQUINONE]"/>
    <property type="match status" value="1"/>
</dbReference>
<dbReference type="GO" id="GO:0006783">
    <property type="term" value="P:heme biosynthetic process"/>
    <property type="evidence" value="ECO:0007669"/>
    <property type="project" value="TreeGrafter"/>
</dbReference>
<keyword evidence="3" id="KW-1185">Reference proteome</keyword>
<evidence type="ECO:0000313" key="2">
    <source>
        <dbReference type="EMBL" id="KAF2258909.1"/>
    </source>
</evidence>
<dbReference type="EMBL" id="ML986728">
    <property type="protein sequence ID" value="KAF2258909.1"/>
    <property type="molecule type" value="Genomic_DNA"/>
</dbReference>
<dbReference type="InterPro" id="IPR029039">
    <property type="entry name" value="Flavoprotein-like_sf"/>
</dbReference>
<organism evidence="2 3">
    <name type="scientific">Lojkania enalia</name>
    <dbReference type="NCBI Taxonomy" id="147567"/>
    <lineage>
        <taxon>Eukaryota</taxon>
        <taxon>Fungi</taxon>
        <taxon>Dikarya</taxon>
        <taxon>Ascomycota</taxon>
        <taxon>Pezizomycotina</taxon>
        <taxon>Dothideomycetes</taxon>
        <taxon>Pleosporomycetidae</taxon>
        <taxon>Pleosporales</taxon>
        <taxon>Pleosporales incertae sedis</taxon>
        <taxon>Lojkania</taxon>
    </lineage>
</organism>
<evidence type="ECO:0000259" key="1">
    <source>
        <dbReference type="PROSITE" id="PS50902"/>
    </source>
</evidence>
<dbReference type="InterPro" id="IPR052200">
    <property type="entry name" value="Protoporphyrinogen_IX_DH"/>
</dbReference>
<gene>
    <name evidence="2" type="ORF">CC78DRAFT_89229</name>
</gene>
<dbReference type="PANTHER" id="PTHR38030:SF2">
    <property type="entry name" value="PROTOPORPHYRINOGEN IX DEHYDROGENASE [QUINONE]"/>
    <property type="match status" value="1"/>
</dbReference>